<comment type="catalytic activity">
    <reaction evidence="8">
        <text>dimethylallyl diphosphate + ADP = N(6)-(dimethylallyl)adenosine 5'-diphosphate + diphosphate</text>
        <dbReference type="Rhea" id="RHEA:36327"/>
        <dbReference type="ChEBI" id="CHEBI:33019"/>
        <dbReference type="ChEBI" id="CHEBI:57623"/>
        <dbReference type="ChEBI" id="CHEBI:73533"/>
        <dbReference type="ChEBI" id="CHEBI:456216"/>
        <dbReference type="EC" id="2.5.1.112"/>
    </reaction>
</comment>
<protein>
    <recommendedName>
        <fullName evidence="10">adenylate dimethylallyltransferase (ADP/ATP-dependent)</fullName>
        <ecNumber evidence="10">2.5.1.112</ecNumber>
    </recommendedName>
</protein>
<dbReference type="GO" id="GO:0009824">
    <property type="term" value="F:AMP dimethylallyltransferase activity"/>
    <property type="evidence" value="ECO:0007669"/>
    <property type="project" value="UniProtKB-ARBA"/>
</dbReference>
<dbReference type="EC" id="2.5.1.112" evidence="10"/>
<evidence type="ECO:0000313" key="12">
    <source>
        <dbReference type="Proteomes" id="UP001372338"/>
    </source>
</evidence>
<evidence type="ECO:0000256" key="1">
    <source>
        <dbReference type="ARBA" id="ARBA00005842"/>
    </source>
</evidence>
<evidence type="ECO:0000256" key="9">
    <source>
        <dbReference type="ARBA" id="ARBA00055191"/>
    </source>
</evidence>
<dbReference type="Pfam" id="PF01715">
    <property type="entry name" value="IPPT"/>
    <property type="match status" value="2"/>
</dbReference>
<comment type="function">
    <text evidence="9">Involved in cytokinin biosynthesis. Catalyzes the transfer of an isopentenyl group from dimethylallyl diphosphate (DMAPP) to ATP and ADP.</text>
</comment>
<evidence type="ECO:0000256" key="3">
    <source>
        <dbReference type="ARBA" id="ARBA00022712"/>
    </source>
</evidence>
<name>A0AAN9F9Y7_CROPI</name>
<evidence type="ECO:0000313" key="11">
    <source>
        <dbReference type="EMBL" id="KAK7270256.1"/>
    </source>
</evidence>
<dbReference type="SUPFAM" id="SSF52540">
    <property type="entry name" value="P-loop containing nucleoside triphosphate hydrolases"/>
    <property type="match status" value="1"/>
</dbReference>
<dbReference type="GO" id="GO:0009691">
    <property type="term" value="P:cytokinin biosynthetic process"/>
    <property type="evidence" value="ECO:0007669"/>
    <property type="project" value="UniProtKB-KW"/>
</dbReference>
<evidence type="ECO:0000256" key="2">
    <source>
        <dbReference type="ARBA" id="ARBA00022679"/>
    </source>
</evidence>
<dbReference type="GO" id="GO:0052622">
    <property type="term" value="F:ATP/ADP dimethylallyltransferase activity"/>
    <property type="evidence" value="ECO:0007669"/>
    <property type="project" value="UniProtKB-EC"/>
</dbReference>
<comment type="similarity">
    <text evidence="1">Belongs to the IPP transferase family.</text>
</comment>
<dbReference type="PANTHER" id="PTHR11088:SF91">
    <property type="entry name" value="ADENYLATE ISOPENTENYLTRANSFERASE 3, CHLOROPLASTIC"/>
    <property type="match status" value="1"/>
</dbReference>
<dbReference type="InterPro" id="IPR027417">
    <property type="entry name" value="P-loop_NTPase"/>
</dbReference>
<dbReference type="GO" id="GO:0005524">
    <property type="term" value="F:ATP binding"/>
    <property type="evidence" value="ECO:0007669"/>
    <property type="project" value="UniProtKB-KW"/>
</dbReference>
<comment type="catalytic activity">
    <reaction evidence="7">
        <text>dimethylallyl diphosphate + ATP = N(6)-(dimethylallyl)adenosine 5'-triphosphate + diphosphate</text>
        <dbReference type="Rhea" id="RHEA:36331"/>
        <dbReference type="ChEBI" id="CHEBI:30616"/>
        <dbReference type="ChEBI" id="CHEBI:33019"/>
        <dbReference type="ChEBI" id="CHEBI:57623"/>
        <dbReference type="ChEBI" id="CHEBI:73532"/>
        <dbReference type="EC" id="2.5.1.112"/>
    </reaction>
</comment>
<keyword evidence="5" id="KW-0067">ATP-binding</keyword>
<dbReference type="GO" id="GO:0005739">
    <property type="term" value="C:mitochondrion"/>
    <property type="evidence" value="ECO:0007669"/>
    <property type="project" value="TreeGrafter"/>
</dbReference>
<dbReference type="AlphaFoldDB" id="A0AAN9F9Y7"/>
<evidence type="ECO:0000256" key="10">
    <source>
        <dbReference type="ARBA" id="ARBA00066838"/>
    </source>
</evidence>
<proteinExistence type="inferred from homology"/>
<keyword evidence="2" id="KW-0808">Transferase</keyword>
<dbReference type="GO" id="GO:0052381">
    <property type="term" value="F:tRNA dimethylallyltransferase activity"/>
    <property type="evidence" value="ECO:0007669"/>
    <property type="project" value="TreeGrafter"/>
</dbReference>
<dbReference type="FunFam" id="1.10.287.890:FF:000002">
    <property type="entry name" value="Adenylate isopentenyltransferase 5, chloroplastic"/>
    <property type="match status" value="1"/>
</dbReference>
<evidence type="ECO:0000256" key="4">
    <source>
        <dbReference type="ARBA" id="ARBA00022741"/>
    </source>
</evidence>
<keyword evidence="6" id="KW-0809">Transit peptide</keyword>
<dbReference type="Gene3D" id="1.10.287.890">
    <property type="entry name" value="Crystal structure of tRNA isopentenylpyrophosphate transferase (bh2366) domain"/>
    <property type="match status" value="1"/>
</dbReference>
<reference evidence="11 12" key="1">
    <citation type="submission" date="2024-01" db="EMBL/GenBank/DDBJ databases">
        <title>The genomes of 5 underutilized Papilionoideae crops provide insights into root nodulation and disease resistanc.</title>
        <authorList>
            <person name="Yuan L."/>
        </authorList>
    </citation>
    <scope>NUCLEOTIDE SEQUENCE [LARGE SCALE GENOMIC DNA]</scope>
    <source>
        <strain evidence="11">ZHUSHIDOU_FW_LH</strain>
        <tissue evidence="11">Leaf</tissue>
    </source>
</reference>
<evidence type="ECO:0000256" key="6">
    <source>
        <dbReference type="ARBA" id="ARBA00022946"/>
    </source>
</evidence>
<keyword evidence="4" id="KW-0547">Nucleotide-binding</keyword>
<comment type="caution">
    <text evidence="11">The sequence shown here is derived from an EMBL/GenBank/DDBJ whole genome shotgun (WGS) entry which is preliminary data.</text>
</comment>
<accession>A0AAN9F9Y7</accession>
<evidence type="ECO:0000256" key="5">
    <source>
        <dbReference type="ARBA" id="ARBA00022840"/>
    </source>
</evidence>
<organism evidence="11 12">
    <name type="scientific">Crotalaria pallida</name>
    <name type="common">Smooth rattlebox</name>
    <name type="synonym">Crotalaria striata</name>
    <dbReference type="NCBI Taxonomy" id="3830"/>
    <lineage>
        <taxon>Eukaryota</taxon>
        <taxon>Viridiplantae</taxon>
        <taxon>Streptophyta</taxon>
        <taxon>Embryophyta</taxon>
        <taxon>Tracheophyta</taxon>
        <taxon>Spermatophyta</taxon>
        <taxon>Magnoliopsida</taxon>
        <taxon>eudicotyledons</taxon>
        <taxon>Gunneridae</taxon>
        <taxon>Pentapetalae</taxon>
        <taxon>rosids</taxon>
        <taxon>fabids</taxon>
        <taxon>Fabales</taxon>
        <taxon>Fabaceae</taxon>
        <taxon>Papilionoideae</taxon>
        <taxon>50 kb inversion clade</taxon>
        <taxon>genistoids sensu lato</taxon>
        <taxon>core genistoids</taxon>
        <taxon>Crotalarieae</taxon>
        <taxon>Crotalaria</taxon>
    </lineage>
</organism>
<dbReference type="PANTHER" id="PTHR11088">
    <property type="entry name" value="TRNA DIMETHYLALLYLTRANSFERASE"/>
    <property type="match status" value="1"/>
</dbReference>
<dbReference type="EMBL" id="JAYWIO010000004">
    <property type="protein sequence ID" value="KAK7270256.1"/>
    <property type="molecule type" value="Genomic_DNA"/>
</dbReference>
<sequence>MTISMIMCRLTKPLIYVPRSGQKLNMRQIQKEKVVLVMGATATGKSRLSIDLATCFPSEIINSDKMQVYEGLDIVTNKIPNEEQHGVPHHLLGTHNPNTEFTANDFCDMSLASIDSIMGRDRLPIIVGGSNSYLEALIDDDDYKFRSRYDFCCLWVDVSLPFLHSYVAKRVDQMFDYGMLDELRPFFNSNGDYSRGIRKAIGVPEFDEYFRREAFVDEETKQSLLEDAINEMKVNTCKLAMKQLGKIHRLKNIKRWKIHRLDATPVFRKQGQEANEAWKKLVAEPSAMIVANFLYNTNTSTTPNVVSGSGLRMSPSKSVIAAAATC</sequence>
<keyword evidence="3" id="KW-0203">Cytokinin biosynthesis</keyword>
<dbReference type="Gene3D" id="3.40.50.300">
    <property type="entry name" value="P-loop containing nucleotide triphosphate hydrolases"/>
    <property type="match status" value="1"/>
</dbReference>
<evidence type="ECO:0000256" key="7">
    <source>
        <dbReference type="ARBA" id="ARBA00051744"/>
    </source>
</evidence>
<evidence type="ECO:0000256" key="8">
    <source>
        <dbReference type="ARBA" id="ARBA00052386"/>
    </source>
</evidence>
<dbReference type="Proteomes" id="UP001372338">
    <property type="component" value="Unassembled WGS sequence"/>
</dbReference>
<gene>
    <name evidence="11" type="ORF">RIF29_23269</name>
</gene>
<dbReference type="InterPro" id="IPR039657">
    <property type="entry name" value="Dimethylallyltransferase"/>
</dbReference>
<dbReference type="GO" id="GO:0006400">
    <property type="term" value="P:tRNA modification"/>
    <property type="evidence" value="ECO:0007669"/>
    <property type="project" value="TreeGrafter"/>
</dbReference>
<keyword evidence="12" id="KW-1185">Reference proteome</keyword>